<gene>
    <name evidence="2" type="ORF">UCRPA7_1845</name>
</gene>
<organism evidence="2 3">
    <name type="scientific">Phaeoacremonium minimum (strain UCR-PA7)</name>
    <name type="common">Esca disease fungus</name>
    <name type="synonym">Togninia minima</name>
    <dbReference type="NCBI Taxonomy" id="1286976"/>
    <lineage>
        <taxon>Eukaryota</taxon>
        <taxon>Fungi</taxon>
        <taxon>Dikarya</taxon>
        <taxon>Ascomycota</taxon>
        <taxon>Pezizomycotina</taxon>
        <taxon>Sordariomycetes</taxon>
        <taxon>Sordariomycetidae</taxon>
        <taxon>Togniniales</taxon>
        <taxon>Togniniaceae</taxon>
        <taxon>Phaeoacremonium</taxon>
    </lineage>
</organism>
<feature type="region of interest" description="Disordered" evidence="1">
    <location>
        <begin position="35"/>
        <end position="157"/>
    </location>
</feature>
<evidence type="ECO:0000313" key="2">
    <source>
        <dbReference type="EMBL" id="EOO02642.1"/>
    </source>
</evidence>
<proteinExistence type="predicted"/>
<dbReference type="HOGENOM" id="CLU_806946_0_0_1"/>
<dbReference type="EMBL" id="KB932907">
    <property type="protein sequence ID" value="EOO02642.1"/>
    <property type="molecule type" value="Genomic_DNA"/>
</dbReference>
<protein>
    <submittedName>
        <fullName evidence="2">Uncharacterized protein</fullName>
    </submittedName>
</protein>
<reference evidence="3" key="1">
    <citation type="journal article" date="2013" name="Genome Announc.">
        <title>Draft genome sequence of the ascomycete Phaeoacremonium aleophilum strain UCR-PA7, a causal agent of the esca disease complex in grapevines.</title>
        <authorList>
            <person name="Blanco-Ulate B."/>
            <person name="Rolshausen P."/>
            <person name="Cantu D."/>
        </authorList>
    </citation>
    <scope>NUCLEOTIDE SEQUENCE [LARGE SCALE GENOMIC DNA]</scope>
    <source>
        <strain evidence="3">UCR-PA7</strain>
    </source>
</reference>
<dbReference type="eggNOG" id="ENOG502RMRI">
    <property type="taxonomic scope" value="Eukaryota"/>
</dbReference>
<feature type="compositionally biased region" description="Basic and acidic residues" evidence="1">
    <location>
        <begin position="99"/>
        <end position="108"/>
    </location>
</feature>
<feature type="compositionally biased region" description="Acidic residues" evidence="1">
    <location>
        <begin position="48"/>
        <end position="63"/>
    </location>
</feature>
<accession>R8BTD6</accession>
<dbReference type="AlphaFoldDB" id="R8BTD6"/>
<name>R8BTD6_PHAM7</name>
<feature type="compositionally biased region" description="Acidic residues" evidence="1">
    <location>
        <begin position="115"/>
        <end position="129"/>
    </location>
</feature>
<dbReference type="KEGG" id="tmn:UCRPA7_1845"/>
<feature type="region of interest" description="Disordered" evidence="1">
    <location>
        <begin position="187"/>
        <end position="213"/>
    </location>
</feature>
<keyword evidence="3" id="KW-1185">Reference proteome</keyword>
<dbReference type="Proteomes" id="UP000014074">
    <property type="component" value="Unassembled WGS sequence"/>
</dbReference>
<dbReference type="OrthoDB" id="5430573at2759"/>
<dbReference type="RefSeq" id="XP_007912615.1">
    <property type="nucleotide sequence ID" value="XM_007914424.1"/>
</dbReference>
<sequence length="344" mass="38393">MERRLMNLKQQSKAEDKEKITQLESAIKERDDVIASMSAEQLQSMDMMDIDNDEAAGEPDTSGENEKAPKQTKGDEHEDNAKNRKKKVTIDADQPMPSIEKEGEKEGHSGNLFDSDAEISEISDSESDSDAAAFSDPEYGKPLYSRPGAKSTKNAETVGWSGGRSMLYINQYGKKSAARYRLEKYAQPPEYEDDPPEAQKVSNPKNRLGDERLDNGKFKYTKRHIRGIYGVAWKASDKRGSADLDLINPDLVERWTDVPTYILIAWDVGKGLVKKCWEPRATLRARWGKKDADVAIYNAAVEAEERYTEAKTGKRRATTCEICPVVSISVADACGKSQILQVTA</sequence>
<dbReference type="GeneID" id="19322036"/>
<feature type="compositionally biased region" description="Basic and acidic residues" evidence="1">
    <location>
        <begin position="64"/>
        <end position="82"/>
    </location>
</feature>
<evidence type="ECO:0000313" key="3">
    <source>
        <dbReference type="Proteomes" id="UP000014074"/>
    </source>
</evidence>
<evidence type="ECO:0000256" key="1">
    <source>
        <dbReference type="SAM" id="MobiDB-lite"/>
    </source>
</evidence>